<feature type="non-terminal residue" evidence="1">
    <location>
        <position position="1"/>
    </location>
</feature>
<evidence type="ECO:0000313" key="2">
    <source>
        <dbReference type="Proteomes" id="UP000658733"/>
    </source>
</evidence>
<comment type="caution">
    <text evidence="1">The sequence shown here is derived from an EMBL/GenBank/DDBJ whole genome shotgun (WGS) entry which is preliminary data.</text>
</comment>
<proteinExistence type="predicted"/>
<reference evidence="1" key="1">
    <citation type="submission" date="2020-10" db="EMBL/GenBank/DDBJ databases">
        <title>Dehalococcoides mccartyi of a TCE/Cr reducing biochatode.</title>
        <authorList>
            <person name="Matturro B."/>
        </authorList>
    </citation>
    <scope>NUCLEOTIDE SEQUENCE</scope>
    <source>
        <strain evidence="1">Bin4</strain>
    </source>
</reference>
<accession>A0A843ASD4</accession>
<dbReference type="EMBL" id="JADIIN010000075">
    <property type="protein sequence ID" value="MBF4469620.1"/>
    <property type="molecule type" value="Genomic_DNA"/>
</dbReference>
<dbReference type="AlphaFoldDB" id="A0A843ASD4"/>
<protein>
    <submittedName>
        <fullName evidence="1">Uncharacterized protein</fullName>
    </submittedName>
</protein>
<dbReference type="RefSeq" id="WP_278524215.1">
    <property type="nucleotide sequence ID" value="NZ_JADIIN010000075.1"/>
</dbReference>
<organism evidence="1 2">
    <name type="scientific">Methanobrevibacter arboriphilus</name>
    <dbReference type="NCBI Taxonomy" id="39441"/>
    <lineage>
        <taxon>Archaea</taxon>
        <taxon>Methanobacteriati</taxon>
        <taxon>Methanobacteriota</taxon>
        <taxon>Methanomada group</taxon>
        <taxon>Methanobacteria</taxon>
        <taxon>Methanobacteriales</taxon>
        <taxon>Methanobacteriaceae</taxon>
        <taxon>Methanobrevibacter</taxon>
    </lineage>
</organism>
<name>A0A843ASD4_METAZ</name>
<dbReference type="Proteomes" id="UP000658733">
    <property type="component" value="Unassembled WGS sequence"/>
</dbReference>
<sequence>PRGGVVVSKLDVLKAHALVANIIIKAINAKANILKDEPEAPNVNVNFYTEEVNNLLKKNTQN</sequence>
<gene>
    <name evidence="1" type="ORF">ISP01_09475</name>
</gene>
<evidence type="ECO:0000313" key="1">
    <source>
        <dbReference type="EMBL" id="MBF4469620.1"/>
    </source>
</evidence>